<dbReference type="AlphaFoldDB" id="A0A1E3VM28"/>
<evidence type="ECO:0000259" key="4">
    <source>
        <dbReference type="PROSITE" id="PS50902"/>
    </source>
</evidence>
<keyword evidence="3" id="KW-0288">FMN</keyword>
<proteinExistence type="predicted"/>
<evidence type="ECO:0000313" key="5">
    <source>
        <dbReference type="EMBL" id="ODR94564.1"/>
    </source>
</evidence>
<accession>A0A1E3VM28</accession>
<keyword evidence="6" id="KW-1185">Reference proteome</keyword>
<dbReference type="STRING" id="1774970.AUC70_07970"/>
<name>A0A1E3VM28_9HYPH</name>
<evidence type="ECO:0000313" key="6">
    <source>
        <dbReference type="Proteomes" id="UP000094172"/>
    </source>
</evidence>
<reference evidence="5 6" key="1">
    <citation type="journal article" date="2016" name="Environ. Microbiol.">
        <title>New Methyloceanibacter diversity from North Sea sediments includes methanotroph containing solely the soluble methane monooxygenase.</title>
        <authorList>
            <person name="Vekeman B."/>
            <person name="Kerckhof F.M."/>
            <person name="Cremers G."/>
            <person name="de Vos P."/>
            <person name="Vandamme P."/>
            <person name="Boon N."/>
            <person name="Op den Camp H.J."/>
            <person name="Heylen K."/>
        </authorList>
    </citation>
    <scope>NUCLEOTIDE SEQUENCE [LARGE SCALE GENOMIC DNA]</scope>
    <source>
        <strain evidence="5 6">R-67176</strain>
    </source>
</reference>
<dbReference type="Gene3D" id="3.40.50.360">
    <property type="match status" value="1"/>
</dbReference>
<dbReference type="EMBL" id="LPWE01000012">
    <property type="protein sequence ID" value="ODR94564.1"/>
    <property type="molecule type" value="Genomic_DNA"/>
</dbReference>
<sequence>MNVLIVYGTTEGQTRKIAERVAKDVSGRGHAVEVHDAGESDANVDLNAFQAVVVAGSVHQEQHQKAIKNFATAHSKQLNSRPSAFVSVSFSAALEDTRPEAQRYVDQFVELTGWQPRMTLLLGGAVRFTEYDYFQEQVVKFIVMKRGLAADDGGDREFTDWNALDGFVGAFLKSAAD</sequence>
<protein>
    <submittedName>
        <fullName evidence="5">Protoporphyrinogen oxidase</fullName>
    </submittedName>
</protein>
<dbReference type="SUPFAM" id="SSF52218">
    <property type="entry name" value="Flavoproteins"/>
    <property type="match status" value="1"/>
</dbReference>
<keyword evidence="2" id="KW-0285">Flavoprotein</keyword>
<dbReference type="GO" id="GO:0009055">
    <property type="term" value="F:electron transfer activity"/>
    <property type="evidence" value="ECO:0007669"/>
    <property type="project" value="InterPro"/>
</dbReference>
<dbReference type="GO" id="GO:0006783">
    <property type="term" value="P:heme biosynthetic process"/>
    <property type="evidence" value="ECO:0007669"/>
    <property type="project" value="TreeGrafter"/>
</dbReference>
<evidence type="ECO:0000256" key="1">
    <source>
        <dbReference type="ARBA" id="ARBA00001917"/>
    </source>
</evidence>
<dbReference type="PROSITE" id="PS50902">
    <property type="entry name" value="FLAVODOXIN_LIKE"/>
    <property type="match status" value="1"/>
</dbReference>
<evidence type="ECO:0000256" key="2">
    <source>
        <dbReference type="ARBA" id="ARBA00022630"/>
    </source>
</evidence>
<comment type="caution">
    <text evidence="5">The sequence shown here is derived from an EMBL/GenBank/DDBJ whole genome shotgun (WGS) entry which is preliminary data.</text>
</comment>
<dbReference type="InterPro" id="IPR008254">
    <property type="entry name" value="Flavodoxin/NO_synth"/>
</dbReference>
<comment type="cofactor">
    <cofactor evidence="1">
        <name>FMN</name>
        <dbReference type="ChEBI" id="CHEBI:58210"/>
    </cofactor>
</comment>
<dbReference type="GO" id="GO:0010181">
    <property type="term" value="F:FMN binding"/>
    <property type="evidence" value="ECO:0007669"/>
    <property type="project" value="InterPro"/>
</dbReference>
<gene>
    <name evidence="5" type="ORF">AUC70_07970</name>
</gene>
<dbReference type="PANTHER" id="PTHR38030">
    <property type="entry name" value="PROTOPORPHYRINOGEN IX DEHYDROGENASE [MENAQUINONE]"/>
    <property type="match status" value="1"/>
</dbReference>
<feature type="domain" description="Flavodoxin-like" evidence="4">
    <location>
        <begin position="3"/>
        <end position="172"/>
    </location>
</feature>
<dbReference type="GO" id="GO:0070819">
    <property type="term" value="F:menaquinone-dependent protoporphyrinogen oxidase activity"/>
    <property type="evidence" value="ECO:0007669"/>
    <property type="project" value="TreeGrafter"/>
</dbReference>
<evidence type="ECO:0000256" key="3">
    <source>
        <dbReference type="ARBA" id="ARBA00022643"/>
    </source>
</evidence>
<dbReference type="RefSeq" id="WP_083241490.1">
    <property type="nucleotide sequence ID" value="NZ_LPWE01000012.1"/>
</dbReference>
<dbReference type="InterPro" id="IPR029039">
    <property type="entry name" value="Flavoprotein-like_sf"/>
</dbReference>
<organism evidence="5 6">
    <name type="scientific">Methyloceanibacter stevinii</name>
    <dbReference type="NCBI Taxonomy" id="1774970"/>
    <lineage>
        <taxon>Bacteria</taxon>
        <taxon>Pseudomonadati</taxon>
        <taxon>Pseudomonadota</taxon>
        <taxon>Alphaproteobacteria</taxon>
        <taxon>Hyphomicrobiales</taxon>
        <taxon>Hyphomicrobiaceae</taxon>
        <taxon>Methyloceanibacter</taxon>
    </lineage>
</organism>
<dbReference type="Pfam" id="PF12724">
    <property type="entry name" value="Flavodoxin_5"/>
    <property type="match status" value="1"/>
</dbReference>
<dbReference type="InterPro" id="IPR026816">
    <property type="entry name" value="Flavodoxin_dom"/>
</dbReference>
<dbReference type="PROSITE" id="PS00201">
    <property type="entry name" value="FLAVODOXIN"/>
    <property type="match status" value="1"/>
</dbReference>
<dbReference type="PANTHER" id="PTHR38030:SF2">
    <property type="entry name" value="PROTOPORPHYRINOGEN IX DEHYDROGENASE [QUINONE]"/>
    <property type="match status" value="1"/>
</dbReference>
<dbReference type="InterPro" id="IPR052200">
    <property type="entry name" value="Protoporphyrinogen_IX_DH"/>
</dbReference>
<dbReference type="Proteomes" id="UP000094172">
    <property type="component" value="Unassembled WGS sequence"/>
</dbReference>
<dbReference type="InterPro" id="IPR001226">
    <property type="entry name" value="Flavodoxin_CS"/>
</dbReference>